<dbReference type="PANTHER" id="PTHR21310:SF13">
    <property type="entry name" value="AMINOGLYCOSIDE PHOSPHOTRANSFERASE DOMAIN-CONTAINING PROTEIN"/>
    <property type="match status" value="1"/>
</dbReference>
<accession>A0A8H4YWI4</accession>
<gene>
    <name evidence="3" type="ORF">FANTH_11874</name>
</gene>
<evidence type="ECO:0000313" key="3">
    <source>
        <dbReference type="EMBL" id="KAF5235035.1"/>
    </source>
</evidence>
<protein>
    <recommendedName>
        <fullName evidence="2">Aminoglycoside phosphotransferase domain-containing protein</fullName>
    </recommendedName>
</protein>
<dbReference type="AlphaFoldDB" id="A0A8H4YWI4"/>
<dbReference type="Gene3D" id="3.30.200.20">
    <property type="entry name" value="Phosphorylase Kinase, domain 1"/>
    <property type="match status" value="1"/>
</dbReference>
<dbReference type="InterPro" id="IPR011009">
    <property type="entry name" value="Kinase-like_dom_sf"/>
</dbReference>
<evidence type="ECO:0000256" key="1">
    <source>
        <dbReference type="SAM" id="MobiDB-lite"/>
    </source>
</evidence>
<evidence type="ECO:0000259" key="2">
    <source>
        <dbReference type="Pfam" id="PF01636"/>
    </source>
</evidence>
<dbReference type="Proteomes" id="UP000573603">
    <property type="component" value="Unassembled WGS sequence"/>
</dbReference>
<sequence length="436" mass="50625">MQQGTQDGLVWQQSALYLEPVWTREPSIGDIENVSRQQLKIPSGNPCTVIFHAAGLFNKVYLVHAEQSTFVMRVTLPVYPHHKTRAEVVTLKWVRENTTIPVPKVFAFDDNSDNEIGFEWILMEFMQGKSARKRWRTMSMEQKIALTKRFATFQFELSGLEKQESAFKGIGTLDSPEIDLKVNFKALEAVITPGRMVSHEFFMGDHLTYDVPRGPFLSTHDWLSALLAIIIRHQNLVLEKSEDEDDIEDAEEILPVAQRLLALLPKIFPPDLSRTELSALHHHDLNLNNILVDEQGELTAVIDWECVSALPLWMLKQVPKFLDDEPREDEPERDKYGNETPEEAAEEEVRRNDLDYLDNEGKNELYWIHKMEYETTQLRKVYHARLDNLCPAWVEENHLKDDFYEAVSQCDGLWKKRVHRWAECIEKGESVRLKDV</sequence>
<name>A0A8H4YWI4_9HYPO</name>
<dbReference type="Gene3D" id="3.90.1200.10">
    <property type="match status" value="1"/>
</dbReference>
<feature type="domain" description="Aminoglycoside phosphotransferase" evidence="2">
    <location>
        <begin position="51"/>
        <end position="308"/>
    </location>
</feature>
<dbReference type="InterPro" id="IPR002575">
    <property type="entry name" value="Aminoglycoside_PTrfase"/>
</dbReference>
<dbReference type="PANTHER" id="PTHR21310">
    <property type="entry name" value="AMINOGLYCOSIDE PHOSPHOTRANSFERASE-RELATED-RELATED"/>
    <property type="match status" value="1"/>
</dbReference>
<dbReference type="EMBL" id="JABEVY010000369">
    <property type="protein sequence ID" value="KAF5235035.1"/>
    <property type="molecule type" value="Genomic_DNA"/>
</dbReference>
<evidence type="ECO:0000313" key="4">
    <source>
        <dbReference type="Proteomes" id="UP000573603"/>
    </source>
</evidence>
<keyword evidence="4" id="KW-1185">Reference proteome</keyword>
<feature type="region of interest" description="Disordered" evidence="1">
    <location>
        <begin position="324"/>
        <end position="349"/>
    </location>
</feature>
<comment type="caution">
    <text evidence="3">The sequence shown here is derived from an EMBL/GenBank/DDBJ whole genome shotgun (WGS) entry which is preliminary data.</text>
</comment>
<proteinExistence type="predicted"/>
<organism evidence="3 4">
    <name type="scientific">Fusarium anthophilum</name>
    <dbReference type="NCBI Taxonomy" id="48485"/>
    <lineage>
        <taxon>Eukaryota</taxon>
        <taxon>Fungi</taxon>
        <taxon>Dikarya</taxon>
        <taxon>Ascomycota</taxon>
        <taxon>Pezizomycotina</taxon>
        <taxon>Sordariomycetes</taxon>
        <taxon>Hypocreomycetidae</taxon>
        <taxon>Hypocreales</taxon>
        <taxon>Nectriaceae</taxon>
        <taxon>Fusarium</taxon>
        <taxon>Fusarium fujikuroi species complex</taxon>
    </lineage>
</organism>
<dbReference type="Pfam" id="PF01636">
    <property type="entry name" value="APH"/>
    <property type="match status" value="1"/>
</dbReference>
<dbReference type="SUPFAM" id="SSF56112">
    <property type="entry name" value="Protein kinase-like (PK-like)"/>
    <property type="match status" value="1"/>
</dbReference>
<dbReference type="InterPro" id="IPR051678">
    <property type="entry name" value="AGP_Transferase"/>
</dbReference>
<reference evidence="3 4" key="1">
    <citation type="journal article" date="2020" name="BMC Genomics">
        <title>Correction to: Identification and distribution of gene clusters required for synthesis of sphingolipid metabolism inhibitors in diverse species of the filamentous fungus Fusarium.</title>
        <authorList>
            <person name="Kim H.S."/>
            <person name="Lohmar J.M."/>
            <person name="Busman M."/>
            <person name="Brown D.W."/>
            <person name="Naumann T.A."/>
            <person name="Divon H.H."/>
            <person name="Lysoe E."/>
            <person name="Uhlig S."/>
            <person name="Proctor R.H."/>
        </authorList>
    </citation>
    <scope>NUCLEOTIDE SEQUENCE [LARGE SCALE GENOMIC DNA]</scope>
    <source>
        <strain evidence="3 4">NRRL 25214</strain>
    </source>
</reference>